<evidence type="ECO:0000313" key="4">
    <source>
        <dbReference type="Proteomes" id="UP001209878"/>
    </source>
</evidence>
<reference evidence="3" key="1">
    <citation type="journal article" date="2023" name="Mol. Biol. Evol.">
        <title>Third-Generation Sequencing Reveals the Adaptive Role of the Epigenome in Three Deep-Sea Polychaetes.</title>
        <authorList>
            <person name="Perez M."/>
            <person name="Aroh O."/>
            <person name="Sun Y."/>
            <person name="Lan Y."/>
            <person name="Juniper S.K."/>
            <person name="Young C.R."/>
            <person name="Angers B."/>
            <person name="Qian P.Y."/>
        </authorList>
    </citation>
    <scope>NUCLEOTIDE SEQUENCE</scope>
    <source>
        <strain evidence="3">R07B-5</strain>
    </source>
</reference>
<dbReference type="SMART" id="SM00494">
    <property type="entry name" value="ChtBD2"/>
    <property type="match status" value="1"/>
</dbReference>
<dbReference type="InterPro" id="IPR002557">
    <property type="entry name" value="Chitin-bd_dom"/>
</dbReference>
<dbReference type="GO" id="GO:0005576">
    <property type="term" value="C:extracellular region"/>
    <property type="evidence" value="ECO:0007669"/>
    <property type="project" value="InterPro"/>
</dbReference>
<sequence length="343" mass="38088">MAWMKIVTVLIALTVAASAQRTCFQSAESYRMPWLPPTLVVNNPLASFLPPDCCTKFDQGAPFDAQLECHLCYNKTKSTPGFAADPNTCQRFVMCEPDGMGGWNTFNMTCPMCTFWNQDLLTCVQVYDGPGCMQTHVTDYLNYTTPIEDPLMFCIDFENGDLISHTAGEYRPWVLNNGVTIVHDPQCPQGQWCGFFNASCLEVPFFSNNYDHWPSLRITLSYKMTQPTQMDQGIVSNDCFQGLANAPGNSLYLSASSTNFKAGLKAGNPATPDASAQYPFGMGVWEDVEMKWDGADLVVSVNNNPSAPNQFPGPIRNSHCPLMIGTFIKDRMASYFQGYMDNV</sequence>
<organism evidence="3 4">
    <name type="scientific">Ridgeia piscesae</name>
    <name type="common">Tubeworm</name>
    <dbReference type="NCBI Taxonomy" id="27915"/>
    <lineage>
        <taxon>Eukaryota</taxon>
        <taxon>Metazoa</taxon>
        <taxon>Spiralia</taxon>
        <taxon>Lophotrochozoa</taxon>
        <taxon>Annelida</taxon>
        <taxon>Polychaeta</taxon>
        <taxon>Sedentaria</taxon>
        <taxon>Canalipalpata</taxon>
        <taxon>Sabellida</taxon>
        <taxon>Siboglinidae</taxon>
        <taxon>Ridgeia</taxon>
    </lineage>
</organism>
<comment type="caution">
    <text evidence="3">The sequence shown here is derived from an EMBL/GenBank/DDBJ whole genome shotgun (WGS) entry which is preliminary data.</text>
</comment>
<gene>
    <name evidence="3" type="ORF">NP493_1556g00015</name>
</gene>
<dbReference type="Proteomes" id="UP001209878">
    <property type="component" value="Unassembled WGS sequence"/>
</dbReference>
<accession>A0AAD9JZZ7</accession>
<evidence type="ECO:0000256" key="1">
    <source>
        <dbReference type="SAM" id="SignalP"/>
    </source>
</evidence>
<dbReference type="InterPro" id="IPR036508">
    <property type="entry name" value="Chitin-bd_dom_sf"/>
</dbReference>
<name>A0AAD9JZZ7_RIDPI</name>
<feature type="chain" id="PRO_5041986268" description="Chitin-binding type-2 domain-containing protein" evidence="1">
    <location>
        <begin position="20"/>
        <end position="343"/>
    </location>
</feature>
<feature type="domain" description="Chitin-binding type-2" evidence="2">
    <location>
        <begin position="70"/>
        <end position="134"/>
    </location>
</feature>
<dbReference type="GO" id="GO:0008061">
    <property type="term" value="F:chitin binding"/>
    <property type="evidence" value="ECO:0007669"/>
    <property type="project" value="InterPro"/>
</dbReference>
<evidence type="ECO:0000313" key="3">
    <source>
        <dbReference type="EMBL" id="KAK2161840.1"/>
    </source>
</evidence>
<proteinExistence type="predicted"/>
<dbReference type="EMBL" id="JAODUO010001556">
    <property type="protein sequence ID" value="KAK2161840.1"/>
    <property type="molecule type" value="Genomic_DNA"/>
</dbReference>
<dbReference type="Gene3D" id="2.170.140.10">
    <property type="entry name" value="Chitin binding domain"/>
    <property type="match status" value="1"/>
</dbReference>
<feature type="signal peptide" evidence="1">
    <location>
        <begin position="1"/>
        <end position="19"/>
    </location>
</feature>
<dbReference type="SUPFAM" id="SSF57625">
    <property type="entry name" value="Invertebrate chitin-binding proteins"/>
    <property type="match status" value="1"/>
</dbReference>
<dbReference type="SUPFAM" id="SSF49899">
    <property type="entry name" value="Concanavalin A-like lectins/glucanases"/>
    <property type="match status" value="1"/>
</dbReference>
<keyword evidence="1" id="KW-0732">Signal</keyword>
<dbReference type="AlphaFoldDB" id="A0AAD9JZZ7"/>
<dbReference type="InterPro" id="IPR013320">
    <property type="entry name" value="ConA-like_dom_sf"/>
</dbReference>
<evidence type="ECO:0000259" key="2">
    <source>
        <dbReference type="SMART" id="SM00494"/>
    </source>
</evidence>
<keyword evidence="4" id="KW-1185">Reference proteome</keyword>
<protein>
    <recommendedName>
        <fullName evidence="2">Chitin-binding type-2 domain-containing protein</fullName>
    </recommendedName>
</protein>